<comment type="caution">
    <text evidence="2">The sequence shown here is derived from an EMBL/GenBank/DDBJ whole genome shotgun (WGS) entry which is preliminary data.</text>
</comment>
<evidence type="ECO:0000256" key="1">
    <source>
        <dbReference type="SAM" id="MobiDB-lite"/>
    </source>
</evidence>
<sequence>MDAPHADRPVGAPAGRPRGAPVDPESAEAVAGDAEAEGVLILVARSGGIAGMTRRWSVEPADGEAQHWMALVDRCPWDDEPAAGTGADRFVWRIEAHVRRVRHEQIIPEEHLQGPWRDLVDAVRAAGADTGADR</sequence>
<keyword evidence="3" id="KW-1185">Reference proteome</keyword>
<accession>A0ABP8PP97</accession>
<dbReference type="EMBL" id="BAABGP010000021">
    <property type="protein sequence ID" value="GAA4489182.1"/>
    <property type="molecule type" value="Genomic_DNA"/>
</dbReference>
<dbReference type="Proteomes" id="UP001500731">
    <property type="component" value="Unassembled WGS sequence"/>
</dbReference>
<gene>
    <name evidence="2" type="ORF">GCM10023171_29730</name>
</gene>
<proteinExistence type="predicted"/>
<dbReference type="Pfam" id="PF20242">
    <property type="entry name" value="Emfourin"/>
    <property type="match status" value="1"/>
</dbReference>
<dbReference type="RefSeq" id="WP_345188178.1">
    <property type="nucleotide sequence ID" value="NZ_BAABGP010000021.1"/>
</dbReference>
<evidence type="ECO:0000313" key="2">
    <source>
        <dbReference type="EMBL" id="GAA4489182.1"/>
    </source>
</evidence>
<dbReference type="InterPro" id="IPR049457">
    <property type="entry name" value="Emfourin"/>
</dbReference>
<organism evidence="2 3">
    <name type="scientific">Microbacterium panaciterrae</name>
    <dbReference type="NCBI Taxonomy" id="985759"/>
    <lineage>
        <taxon>Bacteria</taxon>
        <taxon>Bacillati</taxon>
        <taxon>Actinomycetota</taxon>
        <taxon>Actinomycetes</taxon>
        <taxon>Micrococcales</taxon>
        <taxon>Microbacteriaceae</taxon>
        <taxon>Microbacterium</taxon>
    </lineage>
</organism>
<evidence type="ECO:0000313" key="3">
    <source>
        <dbReference type="Proteomes" id="UP001500731"/>
    </source>
</evidence>
<name>A0ABP8PP97_9MICO</name>
<feature type="region of interest" description="Disordered" evidence="1">
    <location>
        <begin position="1"/>
        <end position="32"/>
    </location>
</feature>
<protein>
    <submittedName>
        <fullName evidence="2">Uncharacterized protein</fullName>
    </submittedName>
</protein>
<reference evidence="3" key="1">
    <citation type="journal article" date="2019" name="Int. J. Syst. Evol. Microbiol.">
        <title>The Global Catalogue of Microorganisms (GCM) 10K type strain sequencing project: providing services to taxonomists for standard genome sequencing and annotation.</title>
        <authorList>
            <consortium name="The Broad Institute Genomics Platform"/>
            <consortium name="The Broad Institute Genome Sequencing Center for Infectious Disease"/>
            <person name="Wu L."/>
            <person name="Ma J."/>
        </authorList>
    </citation>
    <scope>NUCLEOTIDE SEQUENCE [LARGE SCALE GENOMIC DNA]</scope>
    <source>
        <strain evidence="3">JCM 17839</strain>
    </source>
</reference>